<feature type="binding site" evidence="14">
    <location>
        <position position="375"/>
    </location>
    <ligand>
        <name>(6S)-NADPHX</name>
        <dbReference type="ChEBI" id="CHEBI:64076"/>
    </ligand>
</feature>
<organism evidence="16 17">
    <name type="scientific">Gottschalkia purinilytica</name>
    <name type="common">Clostridium purinilyticum</name>
    <dbReference type="NCBI Taxonomy" id="1503"/>
    <lineage>
        <taxon>Bacteria</taxon>
        <taxon>Bacillati</taxon>
        <taxon>Bacillota</taxon>
        <taxon>Tissierellia</taxon>
        <taxon>Tissierellales</taxon>
        <taxon>Gottschalkiaceae</taxon>
        <taxon>Gottschalkia</taxon>
    </lineage>
</organism>
<keyword evidence="6 14" id="KW-0067">ATP-binding</keyword>
<evidence type="ECO:0000256" key="11">
    <source>
        <dbReference type="ARBA" id="ARBA00023160"/>
    </source>
</evidence>
<evidence type="ECO:0000256" key="9">
    <source>
        <dbReference type="ARBA" id="ARBA00023027"/>
    </source>
</evidence>
<dbReference type="GO" id="GO:0000287">
    <property type="term" value="F:magnesium ion binding"/>
    <property type="evidence" value="ECO:0007669"/>
    <property type="project" value="UniProtKB-UniRule"/>
</dbReference>
<evidence type="ECO:0000256" key="13">
    <source>
        <dbReference type="HAMAP-Rule" id="MF_00101"/>
    </source>
</evidence>
<dbReference type="SUPFAM" id="SSF56214">
    <property type="entry name" value="4'-phosphopantetheinyl transferase"/>
    <property type="match status" value="1"/>
</dbReference>
<dbReference type="InterPro" id="IPR037143">
    <property type="entry name" value="4-PPantetheinyl_Trfase_dom_sf"/>
</dbReference>
<dbReference type="InterPro" id="IPR029056">
    <property type="entry name" value="Ribokinase-like"/>
</dbReference>
<comment type="catalytic activity">
    <reaction evidence="14">
        <text>(6S)-NADPHX + ADP = AMP + phosphate + NADPH + H(+)</text>
        <dbReference type="Rhea" id="RHEA:32235"/>
        <dbReference type="ChEBI" id="CHEBI:15378"/>
        <dbReference type="ChEBI" id="CHEBI:43474"/>
        <dbReference type="ChEBI" id="CHEBI:57783"/>
        <dbReference type="ChEBI" id="CHEBI:64076"/>
        <dbReference type="ChEBI" id="CHEBI:456215"/>
        <dbReference type="ChEBI" id="CHEBI:456216"/>
        <dbReference type="EC" id="4.2.1.136"/>
    </reaction>
</comment>
<feature type="binding site" evidence="14">
    <location>
        <position position="374"/>
    </location>
    <ligand>
        <name>AMP</name>
        <dbReference type="ChEBI" id="CHEBI:456215"/>
    </ligand>
</feature>
<dbReference type="NCBIfam" id="TIGR00516">
    <property type="entry name" value="acpS"/>
    <property type="match status" value="1"/>
</dbReference>
<evidence type="ECO:0000256" key="4">
    <source>
        <dbReference type="ARBA" id="ARBA00022741"/>
    </source>
</evidence>
<dbReference type="InterPro" id="IPR000631">
    <property type="entry name" value="CARKD"/>
</dbReference>
<keyword evidence="3 13" id="KW-0479">Metal-binding</keyword>
<dbReference type="GO" id="GO:0005737">
    <property type="term" value="C:cytoplasm"/>
    <property type="evidence" value="ECO:0007669"/>
    <property type="project" value="UniProtKB-SubCell"/>
</dbReference>
<dbReference type="Pfam" id="PF01648">
    <property type="entry name" value="ACPS"/>
    <property type="match status" value="1"/>
</dbReference>
<dbReference type="AlphaFoldDB" id="A0A0L0WCJ8"/>
<dbReference type="HAMAP" id="MF_01965">
    <property type="entry name" value="NADHX_dehydratase"/>
    <property type="match status" value="1"/>
</dbReference>
<keyword evidence="17" id="KW-1185">Reference proteome</keyword>
<keyword evidence="4 14" id="KW-0547">Nucleotide-binding</keyword>
<protein>
    <recommendedName>
        <fullName evidence="13 14">Multifunctional fusion protein</fullName>
    </recommendedName>
    <domain>
        <recommendedName>
            <fullName evidence="13">Holo-[acyl-carrier-protein] synthase</fullName>
            <shortName evidence="13">Holo-ACP synthase</shortName>
            <ecNumber evidence="13">2.7.8.7</ecNumber>
        </recommendedName>
        <alternativeName>
            <fullName evidence="13">4'-phosphopantetheinyl transferase AcpS</fullName>
        </alternativeName>
    </domain>
    <domain>
        <recommendedName>
            <fullName evidence="14">ADP-dependent (S)-NAD(P)H-hydrate dehydratase</fullName>
            <ecNumber evidence="14">4.2.1.136</ecNumber>
        </recommendedName>
        <alternativeName>
            <fullName evidence="14">ADP-dependent NAD(P)HX dehydratase</fullName>
        </alternativeName>
    </domain>
</protein>
<comment type="catalytic activity">
    <reaction evidence="13">
        <text>apo-[ACP] + CoA = holo-[ACP] + adenosine 3',5'-bisphosphate + H(+)</text>
        <dbReference type="Rhea" id="RHEA:12068"/>
        <dbReference type="Rhea" id="RHEA-COMP:9685"/>
        <dbReference type="Rhea" id="RHEA-COMP:9690"/>
        <dbReference type="ChEBI" id="CHEBI:15378"/>
        <dbReference type="ChEBI" id="CHEBI:29999"/>
        <dbReference type="ChEBI" id="CHEBI:57287"/>
        <dbReference type="ChEBI" id="CHEBI:58343"/>
        <dbReference type="ChEBI" id="CHEBI:64479"/>
        <dbReference type="EC" id="2.7.8.7"/>
    </reaction>
</comment>
<sequence>MIKGIGIDIIEVDRVKKAFNRNKDFLKRIFTFSEIEYIQSRNNNINTIAGLFSAKEAVSKALGTGIRDFKWTDIEIYHDELGKPMVDLKDNAKKIAEAKGEYNLVLSISHDKTNAISVAIFEEDKRHYRQVSKINEDIMYLGNSLDSLKIIDKKLVENMIPKRKKESHKGTYGRVGIIGGSKGMSGSAYLSCKSALRSGSGLVYAIVPETISDIISIKSTETIVIPINDSGKGHFTDNSIDEVISQIRDMDVIAIGSGIGVDSYRIELVRKVLRSTDIPVVIDADGINCISKERDILKNRKGVTIITPHPGELSRLLDVSISDIQTNRIKYSKLASKEYNVITVLKGNNTIVCDSHNVYINTTGNPGMATAGSGDVLTGIIASFLGQKFDPIKSSILAVYIHGLSGDISALQKGEYGTIATDILENIPYAIKEISL</sequence>
<dbReference type="GO" id="GO:0006633">
    <property type="term" value="P:fatty acid biosynthetic process"/>
    <property type="evidence" value="ECO:0007669"/>
    <property type="project" value="UniProtKB-UniRule"/>
</dbReference>
<keyword evidence="8 14" id="KW-0521">NADP</keyword>
<dbReference type="PROSITE" id="PS01050">
    <property type="entry name" value="YJEF_C_2"/>
    <property type="match status" value="1"/>
</dbReference>
<dbReference type="InterPro" id="IPR017953">
    <property type="entry name" value="Carbohydrate_kinase_pred_CS"/>
</dbReference>
<evidence type="ECO:0000256" key="14">
    <source>
        <dbReference type="HAMAP-Rule" id="MF_01965"/>
    </source>
</evidence>
<feature type="binding site" evidence="14">
    <location>
        <position position="309"/>
    </location>
    <ligand>
        <name>(6S)-NADPHX</name>
        <dbReference type="ChEBI" id="CHEBI:64076"/>
    </ligand>
</feature>
<dbReference type="HAMAP" id="MF_00101">
    <property type="entry name" value="AcpS"/>
    <property type="match status" value="1"/>
</dbReference>
<dbReference type="GO" id="GO:0052855">
    <property type="term" value="F:ADP-dependent NAD(P)H-hydrate dehydratase activity"/>
    <property type="evidence" value="ECO:0007669"/>
    <property type="project" value="UniProtKB-UniRule"/>
</dbReference>
<dbReference type="SUPFAM" id="SSF53613">
    <property type="entry name" value="Ribokinase-like"/>
    <property type="match status" value="1"/>
</dbReference>
<evidence type="ECO:0000256" key="7">
    <source>
        <dbReference type="ARBA" id="ARBA00022842"/>
    </source>
</evidence>
<comment type="similarity">
    <text evidence="14">Belongs to the NnrD/CARKD family.</text>
</comment>
<keyword evidence="16" id="KW-0413">Isomerase</keyword>
<dbReference type="GO" id="GO:0110051">
    <property type="term" value="P:metabolite repair"/>
    <property type="evidence" value="ECO:0007669"/>
    <property type="project" value="TreeGrafter"/>
</dbReference>
<dbReference type="EMBL" id="LGSS01000004">
    <property type="protein sequence ID" value="KNF09186.1"/>
    <property type="molecule type" value="Genomic_DNA"/>
</dbReference>
<keyword evidence="10 13" id="KW-0443">Lipid metabolism</keyword>
<evidence type="ECO:0000259" key="15">
    <source>
        <dbReference type="PROSITE" id="PS51383"/>
    </source>
</evidence>
<comment type="caution">
    <text evidence="16">The sequence shown here is derived from an EMBL/GenBank/DDBJ whole genome shotgun (WGS) entry which is preliminary data.</text>
</comment>
<gene>
    <name evidence="16" type="primary">nnr</name>
    <name evidence="13" type="synonym">acpS</name>
    <name evidence="14" type="synonym">nnrD</name>
    <name evidence="16" type="ORF">CLPU_4c02320</name>
</gene>
<keyword evidence="9 14" id="KW-0520">NAD</keyword>
<dbReference type="PANTHER" id="PTHR12592:SF0">
    <property type="entry name" value="ATP-DEPENDENT (S)-NAD(P)H-HYDRATE DEHYDRATASE"/>
    <property type="match status" value="1"/>
</dbReference>
<feature type="binding site" evidence="14">
    <location>
        <begin position="346"/>
        <end position="350"/>
    </location>
    <ligand>
        <name>AMP</name>
        <dbReference type="ChEBI" id="CHEBI:456215"/>
    </ligand>
</feature>
<keyword evidence="5 13" id="KW-0276">Fatty acid metabolism</keyword>
<evidence type="ECO:0000256" key="8">
    <source>
        <dbReference type="ARBA" id="ARBA00022857"/>
    </source>
</evidence>
<dbReference type="InterPro" id="IPR004568">
    <property type="entry name" value="Ppantetheine-prot_Trfase_dom"/>
</dbReference>
<comment type="caution">
    <text evidence="14">Lacks conserved residue(s) required for the propagation of feature annotation.</text>
</comment>
<keyword evidence="11 13" id="KW-0275">Fatty acid biosynthesis</keyword>
<comment type="function">
    <text evidence="14">Catalyzes the dehydration of the S-form of NAD(P)HX at the expense of ADP, which is converted to AMP. Together with NAD(P)HX epimerase, which catalyzes the epimerization of the S- and R-forms, the enzyme allows the repair of both epimers of NAD(P)HX, a damaged form of NAD(P)H that is a result of enzymatic or heat-dependent hydration.</text>
</comment>
<dbReference type="GO" id="GO:0046496">
    <property type="term" value="P:nicotinamide nucleotide metabolic process"/>
    <property type="evidence" value="ECO:0007669"/>
    <property type="project" value="UniProtKB-UniRule"/>
</dbReference>
<dbReference type="Gene3D" id="3.40.1190.20">
    <property type="match status" value="1"/>
</dbReference>
<evidence type="ECO:0000256" key="6">
    <source>
        <dbReference type="ARBA" id="ARBA00022840"/>
    </source>
</evidence>
<evidence type="ECO:0000256" key="12">
    <source>
        <dbReference type="ARBA" id="ARBA00023239"/>
    </source>
</evidence>
<dbReference type="PATRIC" id="fig|1503.3.peg.2462"/>
<reference evidence="17" key="1">
    <citation type="submission" date="2015-07" db="EMBL/GenBank/DDBJ databases">
        <title>Draft genome sequence of the purine-degrading Gottschalkia purinilyticum DSM 1384 (formerly Clostridium purinilyticum).</title>
        <authorList>
            <person name="Poehlein A."/>
            <person name="Schiel-Bengelsdorf B."/>
            <person name="Bengelsdorf F.R."/>
            <person name="Daniel R."/>
            <person name="Duerre P."/>
        </authorList>
    </citation>
    <scope>NUCLEOTIDE SEQUENCE [LARGE SCALE GENOMIC DNA]</scope>
    <source>
        <strain evidence="17">DSM 1384</strain>
    </source>
</reference>
<evidence type="ECO:0000313" key="16">
    <source>
        <dbReference type="EMBL" id="KNF09186.1"/>
    </source>
</evidence>
<dbReference type="GO" id="GO:0052856">
    <property type="term" value="F:NAD(P)HX epimerase activity"/>
    <property type="evidence" value="ECO:0007669"/>
    <property type="project" value="TreeGrafter"/>
</dbReference>
<evidence type="ECO:0000256" key="2">
    <source>
        <dbReference type="ARBA" id="ARBA00022679"/>
    </source>
</evidence>
<dbReference type="EC" id="4.2.1.136" evidence="14"/>
<dbReference type="Gene3D" id="3.90.470.20">
    <property type="entry name" value="4'-phosphopantetheinyl transferase domain"/>
    <property type="match status" value="1"/>
</dbReference>
<evidence type="ECO:0000256" key="1">
    <source>
        <dbReference type="ARBA" id="ARBA00022516"/>
    </source>
</evidence>
<dbReference type="STRING" id="1503.CLPU_4c02320"/>
<keyword evidence="12 14" id="KW-0456">Lyase</keyword>
<dbReference type="CDD" id="cd01171">
    <property type="entry name" value="YXKO-related"/>
    <property type="match status" value="1"/>
</dbReference>
<comment type="function">
    <text evidence="13">Transfers the 4'-phosphopantetheine moiety from coenzyme A to a Ser of acyl-carrier-protein.</text>
</comment>
<dbReference type="OrthoDB" id="9806925at2"/>
<accession>A0A0L0WCJ8</accession>
<evidence type="ECO:0000256" key="3">
    <source>
        <dbReference type="ARBA" id="ARBA00022723"/>
    </source>
</evidence>
<dbReference type="GO" id="GO:0005524">
    <property type="term" value="F:ATP binding"/>
    <property type="evidence" value="ECO:0007669"/>
    <property type="project" value="UniProtKB-KW"/>
</dbReference>
<evidence type="ECO:0000256" key="5">
    <source>
        <dbReference type="ARBA" id="ARBA00022832"/>
    </source>
</evidence>
<proteinExistence type="inferred from homology"/>
<feature type="binding site" evidence="13">
    <location>
        <position position="56"/>
    </location>
    <ligand>
        <name>Mg(2+)</name>
        <dbReference type="ChEBI" id="CHEBI:18420"/>
    </ligand>
</feature>
<comment type="subunit">
    <text evidence="14">Homotetramer.</text>
</comment>
<dbReference type="Pfam" id="PF01256">
    <property type="entry name" value="Carb_kinase"/>
    <property type="match status" value="1"/>
</dbReference>
<keyword evidence="1 13" id="KW-0444">Lipid biosynthesis</keyword>
<comment type="catalytic activity">
    <reaction evidence="14">
        <text>(6S)-NADHX + ADP = AMP + phosphate + NADH + H(+)</text>
        <dbReference type="Rhea" id="RHEA:32223"/>
        <dbReference type="ChEBI" id="CHEBI:15378"/>
        <dbReference type="ChEBI" id="CHEBI:43474"/>
        <dbReference type="ChEBI" id="CHEBI:57945"/>
        <dbReference type="ChEBI" id="CHEBI:64074"/>
        <dbReference type="ChEBI" id="CHEBI:456215"/>
        <dbReference type="ChEBI" id="CHEBI:456216"/>
        <dbReference type="EC" id="4.2.1.136"/>
    </reaction>
</comment>
<dbReference type="RefSeq" id="WP_050354754.1">
    <property type="nucleotide sequence ID" value="NZ_LGSS01000004.1"/>
</dbReference>
<dbReference type="InterPro" id="IPR008278">
    <property type="entry name" value="4-PPantetheinyl_Trfase_dom"/>
</dbReference>
<feature type="binding site" evidence="13">
    <location>
        <position position="8"/>
    </location>
    <ligand>
        <name>Mg(2+)</name>
        <dbReference type="ChEBI" id="CHEBI:18420"/>
    </ligand>
</feature>
<dbReference type="Proteomes" id="UP000037267">
    <property type="component" value="Unassembled WGS sequence"/>
</dbReference>
<dbReference type="PROSITE" id="PS51383">
    <property type="entry name" value="YJEF_C_3"/>
    <property type="match status" value="1"/>
</dbReference>
<keyword evidence="7 13" id="KW-0460">Magnesium</keyword>
<feature type="domain" description="YjeF C-terminal" evidence="15">
    <location>
        <begin position="152"/>
        <end position="434"/>
    </location>
</feature>
<dbReference type="EC" id="2.7.8.7" evidence="13"/>
<dbReference type="NCBIfam" id="TIGR00196">
    <property type="entry name" value="yjeF_cterm"/>
    <property type="match status" value="1"/>
</dbReference>
<evidence type="ECO:0000256" key="10">
    <source>
        <dbReference type="ARBA" id="ARBA00023098"/>
    </source>
</evidence>
<dbReference type="InterPro" id="IPR002582">
    <property type="entry name" value="ACPS"/>
</dbReference>
<evidence type="ECO:0000313" key="17">
    <source>
        <dbReference type="Proteomes" id="UP000037267"/>
    </source>
</evidence>
<dbReference type="PANTHER" id="PTHR12592">
    <property type="entry name" value="ATP-DEPENDENT (S)-NAD(P)H-HYDRATE DEHYDRATASE FAMILY MEMBER"/>
    <property type="match status" value="1"/>
</dbReference>
<comment type="subcellular location">
    <subcellularLocation>
        <location evidence="13">Cytoplasm</location>
    </subcellularLocation>
</comment>
<keyword evidence="2 13" id="KW-0808">Transferase</keyword>
<keyword evidence="13" id="KW-0963">Cytoplasm</keyword>
<name>A0A0L0WCJ8_GOTPU</name>
<dbReference type="NCBIfam" id="TIGR00556">
    <property type="entry name" value="pantethn_trn"/>
    <property type="match status" value="1"/>
</dbReference>
<dbReference type="GO" id="GO:0008897">
    <property type="term" value="F:holo-[acyl-carrier-protein] synthase activity"/>
    <property type="evidence" value="ECO:0007669"/>
    <property type="project" value="UniProtKB-UniRule"/>
</dbReference>
<comment type="similarity">
    <text evidence="13">Belongs to the P-Pant transferase superfamily. AcpS family.</text>
</comment>
<comment type="cofactor">
    <cofactor evidence="13">
        <name>Mg(2+)</name>
        <dbReference type="ChEBI" id="CHEBI:18420"/>
    </cofactor>
</comment>
<feature type="binding site" evidence="14">
    <location>
        <position position="258"/>
    </location>
    <ligand>
        <name>(6S)-NADPHX</name>
        <dbReference type="ChEBI" id="CHEBI:64076"/>
    </ligand>
</feature>